<dbReference type="SMART" id="SM00530">
    <property type="entry name" value="HTH_XRE"/>
    <property type="match status" value="1"/>
</dbReference>
<reference evidence="3 4" key="1">
    <citation type="submission" date="2016-02" db="EMBL/GenBank/DDBJ databases">
        <authorList>
            <person name="Wen L."/>
            <person name="He K."/>
            <person name="Yang H."/>
        </authorList>
    </citation>
    <scope>NUCLEOTIDE SEQUENCE [LARGE SCALE GENOMIC DNA]</scope>
    <source>
        <strain evidence="3 4">TSA40</strain>
    </source>
</reference>
<gene>
    <name evidence="3" type="ORF">AYR66_16805</name>
</gene>
<feature type="compositionally biased region" description="Low complexity" evidence="1">
    <location>
        <begin position="192"/>
        <end position="201"/>
    </location>
</feature>
<feature type="region of interest" description="Disordered" evidence="1">
    <location>
        <begin position="173"/>
        <end position="232"/>
    </location>
</feature>
<dbReference type="AlphaFoldDB" id="A0A254TE03"/>
<sequence length="316" mass="32806">MSDSGVNDQLASSEPEGRLPKISPGARLATLREERGWSVEQVASQLNLAPRQVAAIERDDYPALPGMAITRGFVRAYAKLLKIDATPLLADLGGETVLVHDSLTPQKSLSTPFADSRMPSMTERPGLSSKWVVGALLAVLLGVGIWATRHGGESSSIPQAATTAVKDGVASMAGADEPKAALESKPEPLANPPAENTAPAPVVNDAPVQPPATQSNSPAAPAQPVAPAAPETAVASATDALQLKVREESWVEIRRGRDNSVLLSRLLKAGETETVLVTEPVSVVIGNASGVDASLRGAPLELKAGAKNNIARLTVK</sequence>
<evidence type="ECO:0000313" key="4">
    <source>
        <dbReference type="Proteomes" id="UP000197535"/>
    </source>
</evidence>
<feature type="domain" description="HTH cro/C1-type" evidence="2">
    <location>
        <begin position="28"/>
        <end position="88"/>
    </location>
</feature>
<proteinExistence type="predicted"/>
<comment type="caution">
    <text evidence="3">The sequence shown here is derived from an EMBL/GenBank/DDBJ whole genome shotgun (WGS) entry which is preliminary data.</text>
</comment>
<accession>A0A254TE03</accession>
<name>A0A254TE03_9BURK</name>
<dbReference type="GO" id="GO:0003677">
    <property type="term" value="F:DNA binding"/>
    <property type="evidence" value="ECO:0007669"/>
    <property type="project" value="InterPro"/>
</dbReference>
<feature type="compositionally biased region" description="Basic and acidic residues" evidence="1">
    <location>
        <begin position="176"/>
        <end position="186"/>
    </location>
</feature>
<evidence type="ECO:0000313" key="3">
    <source>
        <dbReference type="EMBL" id="OWW20881.1"/>
    </source>
</evidence>
<dbReference type="InterPro" id="IPR050400">
    <property type="entry name" value="Bact_Cytoskel_RodZ"/>
</dbReference>
<dbReference type="EMBL" id="LSTO01000001">
    <property type="protein sequence ID" value="OWW20881.1"/>
    <property type="molecule type" value="Genomic_DNA"/>
</dbReference>
<dbReference type="Gene3D" id="1.10.260.40">
    <property type="entry name" value="lambda repressor-like DNA-binding domains"/>
    <property type="match status" value="1"/>
</dbReference>
<feature type="compositionally biased region" description="Low complexity" evidence="1">
    <location>
        <begin position="211"/>
        <end position="232"/>
    </location>
</feature>
<keyword evidence="4" id="KW-1185">Reference proteome</keyword>
<evidence type="ECO:0000259" key="2">
    <source>
        <dbReference type="PROSITE" id="PS50943"/>
    </source>
</evidence>
<feature type="compositionally biased region" description="Polar residues" evidence="1">
    <location>
        <begin position="1"/>
        <end position="12"/>
    </location>
</feature>
<dbReference type="InterPro" id="IPR025194">
    <property type="entry name" value="RodZ-like_C"/>
</dbReference>
<dbReference type="RefSeq" id="WP_088707741.1">
    <property type="nucleotide sequence ID" value="NZ_LSTO01000001.1"/>
</dbReference>
<dbReference type="PANTHER" id="PTHR34475:SF1">
    <property type="entry name" value="CYTOSKELETON PROTEIN RODZ"/>
    <property type="match status" value="1"/>
</dbReference>
<protein>
    <recommendedName>
        <fullName evidence="2">HTH cro/C1-type domain-containing protein</fullName>
    </recommendedName>
</protein>
<dbReference type="InterPro" id="IPR001387">
    <property type="entry name" value="Cro/C1-type_HTH"/>
</dbReference>
<dbReference type="CDD" id="cd00093">
    <property type="entry name" value="HTH_XRE"/>
    <property type="match status" value="1"/>
</dbReference>
<dbReference type="Proteomes" id="UP000197535">
    <property type="component" value="Unassembled WGS sequence"/>
</dbReference>
<organism evidence="3 4">
    <name type="scientific">Noviherbaspirillum denitrificans</name>
    <dbReference type="NCBI Taxonomy" id="1968433"/>
    <lineage>
        <taxon>Bacteria</taxon>
        <taxon>Pseudomonadati</taxon>
        <taxon>Pseudomonadota</taxon>
        <taxon>Betaproteobacteria</taxon>
        <taxon>Burkholderiales</taxon>
        <taxon>Oxalobacteraceae</taxon>
        <taxon>Noviherbaspirillum</taxon>
    </lineage>
</organism>
<dbReference type="SUPFAM" id="SSF47413">
    <property type="entry name" value="lambda repressor-like DNA-binding domains"/>
    <property type="match status" value="1"/>
</dbReference>
<dbReference type="Pfam" id="PF13413">
    <property type="entry name" value="HTH_25"/>
    <property type="match status" value="1"/>
</dbReference>
<dbReference type="InterPro" id="IPR010982">
    <property type="entry name" value="Lambda_DNA-bd_dom_sf"/>
</dbReference>
<dbReference type="PROSITE" id="PS50943">
    <property type="entry name" value="HTH_CROC1"/>
    <property type="match status" value="1"/>
</dbReference>
<evidence type="ECO:0000256" key="1">
    <source>
        <dbReference type="SAM" id="MobiDB-lite"/>
    </source>
</evidence>
<dbReference type="PANTHER" id="PTHR34475">
    <property type="match status" value="1"/>
</dbReference>
<feature type="region of interest" description="Disordered" evidence="1">
    <location>
        <begin position="1"/>
        <end position="24"/>
    </location>
</feature>
<dbReference type="OrthoDB" id="8561330at2"/>
<dbReference type="Pfam" id="PF13464">
    <property type="entry name" value="RodZ_C"/>
    <property type="match status" value="1"/>
</dbReference>